<dbReference type="Proteomes" id="UP000631553">
    <property type="component" value="Unassembled WGS sequence"/>
</dbReference>
<protein>
    <recommendedName>
        <fullName evidence="4">DUF2530 domain-containing protein</fullName>
    </recommendedName>
</protein>
<evidence type="ECO:0000313" key="3">
    <source>
        <dbReference type="Proteomes" id="UP000631553"/>
    </source>
</evidence>
<evidence type="ECO:0000256" key="1">
    <source>
        <dbReference type="SAM" id="Phobius"/>
    </source>
</evidence>
<keyword evidence="1" id="KW-0812">Transmembrane</keyword>
<proteinExistence type="predicted"/>
<keyword evidence="3" id="KW-1185">Reference proteome</keyword>
<reference evidence="2 3" key="1">
    <citation type="submission" date="2020-07" db="EMBL/GenBank/DDBJ databases">
        <title>Sequencing the genomes of 1000 actinobacteria strains.</title>
        <authorList>
            <person name="Klenk H.-P."/>
        </authorList>
    </citation>
    <scope>NUCLEOTIDE SEQUENCE [LARGE SCALE GENOMIC DNA]</scope>
    <source>
        <strain evidence="2 3">DSM 43814</strain>
    </source>
</reference>
<accession>A0ABX2RIL7</accession>
<sequence>MDPNPASTGPYSKTTMRTLAAMTALGSLVAMVWGAILTVDGDPNGVKWLILGGVCAAVAALGIPFGIRRGRL</sequence>
<dbReference type="RefSeq" id="WP_179802661.1">
    <property type="nucleotide sequence ID" value="NZ_JACCCQ010000001.1"/>
</dbReference>
<keyword evidence="1" id="KW-1133">Transmembrane helix</keyword>
<name>A0ABX2RIL7_9ACTN</name>
<keyword evidence="1" id="KW-0472">Membrane</keyword>
<evidence type="ECO:0000313" key="2">
    <source>
        <dbReference type="EMBL" id="NYF56340.1"/>
    </source>
</evidence>
<dbReference type="EMBL" id="JACCCQ010000001">
    <property type="protein sequence ID" value="NYF56340.1"/>
    <property type="molecule type" value="Genomic_DNA"/>
</dbReference>
<feature type="transmembrane region" description="Helical" evidence="1">
    <location>
        <begin position="48"/>
        <end position="67"/>
    </location>
</feature>
<organism evidence="2 3">
    <name type="scientific">Micromonospora purpureochromogenes</name>
    <dbReference type="NCBI Taxonomy" id="47872"/>
    <lineage>
        <taxon>Bacteria</taxon>
        <taxon>Bacillati</taxon>
        <taxon>Actinomycetota</taxon>
        <taxon>Actinomycetes</taxon>
        <taxon>Micromonosporales</taxon>
        <taxon>Micromonosporaceae</taxon>
        <taxon>Micromonospora</taxon>
    </lineage>
</organism>
<evidence type="ECO:0008006" key="4">
    <source>
        <dbReference type="Google" id="ProtNLM"/>
    </source>
</evidence>
<comment type="caution">
    <text evidence="2">The sequence shown here is derived from an EMBL/GenBank/DDBJ whole genome shotgun (WGS) entry which is preliminary data.</text>
</comment>
<feature type="transmembrane region" description="Helical" evidence="1">
    <location>
        <begin position="19"/>
        <end position="36"/>
    </location>
</feature>
<gene>
    <name evidence="2" type="ORF">HDA35_002171</name>
</gene>